<organism evidence="1 2">
    <name type="scientific">Ficus carica</name>
    <name type="common">Common fig</name>
    <dbReference type="NCBI Taxonomy" id="3494"/>
    <lineage>
        <taxon>Eukaryota</taxon>
        <taxon>Viridiplantae</taxon>
        <taxon>Streptophyta</taxon>
        <taxon>Embryophyta</taxon>
        <taxon>Tracheophyta</taxon>
        <taxon>Spermatophyta</taxon>
        <taxon>Magnoliopsida</taxon>
        <taxon>eudicotyledons</taxon>
        <taxon>Gunneridae</taxon>
        <taxon>Pentapetalae</taxon>
        <taxon>rosids</taxon>
        <taxon>fabids</taxon>
        <taxon>Rosales</taxon>
        <taxon>Moraceae</taxon>
        <taxon>Ficeae</taxon>
        <taxon>Ficus</taxon>
    </lineage>
</organism>
<keyword evidence="2" id="KW-1185">Reference proteome</keyword>
<accession>A0AA87ZWF7</accession>
<sequence length="79" mass="8413">MIGNEFGGIDGKRGNGCLCGLFLGESVDGLVLWRMTLVWSEVWMAGALVSPDAPGGSWARGKQRGGELARWTGASSLWE</sequence>
<proteinExistence type="predicted"/>
<evidence type="ECO:0000313" key="1">
    <source>
        <dbReference type="EMBL" id="GMN30306.1"/>
    </source>
</evidence>
<evidence type="ECO:0000313" key="2">
    <source>
        <dbReference type="Proteomes" id="UP001187192"/>
    </source>
</evidence>
<protein>
    <submittedName>
        <fullName evidence="1">Uncharacterized protein</fullName>
    </submittedName>
</protein>
<comment type="caution">
    <text evidence="1">The sequence shown here is derived from an EMBL/GenBank/DDBJ whole genome shotgun (WGS) entry which is preliminary data.</text>
</comment>
<name>A0AA87ZWF7_FICCA</name>
<gene>
    <name evidence="1" type="ORF">TIFTF001_044450</name>
</gene>
<dbReference type="Proteomes" id="UP001187192">
    <property type="component" value="Unassembled WGS sequence"/>
</dbReference>
<reference evidence="1" key="1">
    <citation type="submission" date="2023-07" db="EMBL/GenBank/DDBJ databases">
        <title>draft genome sequence of fig (Ficus carica).</title>
        <authorList>
            <person name="Takahashi T."/>
            <person name="Nishimura K."/>
        </authorList>
    </citation>
    <scope>NUCLEOTIDE SEQUENCE</scope>
</reference>
<dbReference type="EMBL" id="BTGU01003317">
    <property type="protein sequence ID" value="GMN30306.1"/>
    <property type="molecule type" value="Genomic_DNA"/>
</dbReference>
<dbReference type="AlphaFoldDB" id="A0AA87ZWF7"/>